<dbReference type="PANTHER" id="PTHR10000">
    <property type="entry name" value="PHOSPHOSERINE PHOSPHATASE"/>
    <property type="match status" value="1"/>
</dbReference>
<gene>
    <name evidence="1" type="ordered locus">Deima_1243</name>
</gene>
<dbReference type="GO" id="GO:0000287">
    <property type="term" value="F:magnesium ion binding"/>
    <property type="evidence" value="ECO:0007669"/>
    <property type="project" value="TreeGrafter"/>
</dbReference>
<name>E8U755_DEIML</name>
<dbReference type="SFLD" id="SFLDG01140">
    <property type="entry name" value="C2.B:_Phosphomannomutase_and_P"/>
    <property type="match status" value="1"/>
</dbReference>
<dbReference type="NCBIfam" id="TIGR01484">
    <property type="entry name" value="HAD-SF-IIB"/>
    <property type="match status" value="1"/>
</dbReference>
<accession>E8U755</accession>
<dbReference type="GO" id="GO:0005829">
    <property type="term" value="C:cytosol"/>
    <property type="evidence" value="ECO:0007669"/>
    <property type="project" value="TreeGrafter"/>
</dbReference>
<dbReference type="InterPro" id="IPR036412">
    <property type="entry name" value="HAD-like_sf"/>
</dbReference>
<dbReference type="PROSITE" id="PS01229">
    <property type="entry name" value="COF_2"/>
    <property type="match status" value="1"/>
</dbReference>
<dbReference type="InterPro" id="IPR023214">
    <property type="entry name" value="HAD_sf"/>
</dbReference>
<keyword evidence="1" id="KW-0378">Hydrolase</keyword>
<dbReference type="SFLD" id="SFLDS00003">
    <property type="entry name" value="Haloacid_Dehalogenase"/>
    <property type="match status" value="1"/>
</dbReference>
<dbReference type="RefSeq" id="WP_013556399.1">
    <property type="nucleotide sequence ID" value="NC_014958.1"/>
</dbReference>
<dbReference type="Pfam" id="PF08282">
    <property type="entry name" value="Hydrolase_3"/>
    <property type="match status" value="1"/>
</dbReference>
<evidence type="ECO:0000313" key="2">
    <source>
        <dbReference type="Proteomes" id="UP000008635"/>
    </source>
</evidence>
<dbReference type="OrthoDB" id="9790031at2"/>
<dbReference type="PANTHER" id="PTHR10000:SF8">
    <property type="entry name" value="HAD SUPERFAMILY HYDROLASE-LIKE, TYPE 3"/>
    <property type="match status" value="1"/>
</dbReference>
<dbReference type="AlphaFoldDB" id="E8U755"/>
<evidence type="ECO:0000313" key="1">
    <source>
        <dbReference type="EMBL" id="ADV66894.1"/>
    </source>
</evidence>
<dbReference type="HOGENOM" id="CLU_044146_0_0_0"/>
<dbReference type="InterPro" id="IPR000150">
    <property type="entry name" value="Cof"/>
</dbReference>
<protein>
    <submittedName>
        <fullName evidence="1">Cof-like hydrolase</fullName>
    </submittedName>
</protein>
<dbReference type="KEGG" id="dmr:Deima_1243"/>
<dbReference type="NCBIfam" id="TIGR00099">
    <property type="entry name" value="Cof-subfamily"/>
    <property type="match status" value="1"/>
</dbReference>
<dbReference type="eggNOG" id="COG0561">
    <property type="taxonomic scope" value="Bacteria"/>
</dbReference>
<sequence length="279" mass="29156">MTGLPRLIATDLDGTLLRPDGTVSARTRAALDALRAHGVLVVPVTARQPRGLRLLQADAGFDGYALCGNGAHGLHLRTGEVLFEAHLSADTARALVAALHARVPDALCVSIRDAGETFVAQRGYEQLAVFSDHKRHPHDMTLTDALGVTDAPSLKLILRHATLDPRALMAEVRALGVRGFEMTHSGAPFLEVMAPGVTKAWGVAQLCTHLGFGAADVLAFGDAANDVELLTWAGTGVAMGNAHPEARAAADAVTGTNAEDGVAVYLERLLAQAGAFARA</sequence>
<reference evidence="2" key="2">
    <citation type="submission" date="2011-01" db="EMBL/GenBank/DDBJ databases">
        <title>The complete genome of Deinococcus maricopensis DSM 21211.</title>
        <authorList>
            <consortium name="US DOE Joint Genome Institute (JGI-PGF)"/>
            <person name="Lucas S."/>
            <person name="Copeland A."/>
            <person name="Lapidus A."/>
            <person name="Goodwin L."/>
            <person name="Pitluck S."/>
            <person name="Kyrpides N."/>
            <person name="Mavromatis K."/>
            <person name="Pagani I."/>
            <person name="Ivanova N."/>
            <person name="Ovchinnikova G."/>
            <person name="Zeytun A."/>
            <person name="Detter J.C."/>
            <person name="Han C."/>
            <person name="Land M."/>
            <person name="Hauser L."/>
            <person name="Markowitz V."/>
            <person name="Cheng J.-F."/>
            <person name="Hugenholtz P."/>
            <person name="Woyke T."/>
            <person name="Wu D."/>
            <person name="Pukall R."/>
            <person name="Gehrich-Schroeter G."/>
            <person name="Brambilla E."/>
            <person name="Klenk H.-P."/>
            <person name="Eisen J.A."/>
        </authorList>
    </citation>
    <scope>NUCLEOTIDE SEQUENCE [LARGE SCALE GENOMIC DNA]</scope>
    <source>
        <strain evidence="2">DSM 21211 / LMG 22137 / NRRL B-23946 / LB-34</strain>
    </source>
</reference>
<organism evidence="1 2">
    <name type="scientific">Deinococcus maricopensis (strain DSM 21211 / LMG 22137 / NRRL B-23946 / LB-34)</name>
    <dbReference type="NCBI Taxonomy" id="709986"/>
    <lineage>
        <taxon>Bacteria</taxon>
        <taxon>Thermotogati</taxon>
        <taxon>Deinococcota</taxon>
        <taxon>Deinococci</taxon>
        <taxon>Deinococcales</taxon>
        <taxon>Deinococcaceae</taxon>
        <taxon>Deinococcus</taxon>
    </lineage>
</organism>
<dbReference type="Gene3D" id="3.30.1240.10">
    <property type="match status" value="1"/>
</dbReference>
<dbReference type="STRING" id="709986.Deima_1243"/>
<dbReference type="Proteomes" id="UP000008635">
    <property type="component" value="Chromosome"/>
</dbReference>
<reference evidence="1 2" key="1">
    <citation type="journal article" date="2011" name="Stand. Genomic Sci.">
        <title>Complete genome sequence of Deinococcus maricopensis type strain (LB-34).</title>
        <authorList>
            <person name="Pukall R."/>
            <person name="Zeytun A."/>
            <person name="Lucas S."/>
            <person name="Lapidus A."/>
            <person name="Hammon N."/>
            <person name="Deshpande S."/>
            <person name="Nolan M."/>
            <person name="Cheng J.F."/>
            <person name="Pitluck S."/>
            <person name="Liolios K."/>
            <person name="Pagani I."/>
            <person name="Mikhailova N."/>
            <person name="Ivanova N."/>
            <person name="Mavromatis K."/>
            <person name="Pati A."/>
            <person name="Tapia R."/>
            <person name="Han C."/>
            <person name="Goodwin L."/>
            <person name="Chen A."/>
            <person name="Palaniappan K."/>
            <person name="Land M."/>
            <person name="Hauser L."/>
            <person name="Chang Y.J."/>
            <person name="Jeffries C.D."/>
            <person name="Brambilla E.M."/>
            <person name="Rohde M."/>
            <person name="Goker M."/>
            <person name="Detter J.C."/>
            <person name="Woyke T."/>
            <person name="Bristow J."/>
            <person name="Eisen J.A."/>
            <person name="Markowitz V."/>
            <person name="Hugenholtz P."/>
            <person name="Kyrpides N.C."/>
            <person name="Klenk H.P."/>
        </authorList>
    </citation>
    <scope>NUCLEOTIDE SEQUENCE [LARGE SCALE GENOMIC DNA]</scope>
    <source>
        <strain evidence="2">DSM 21211 / LMG 22137 / NRRL B-23946 / LB-34</strain>
    </source>
</reference>
<dbReference type="SUPFAM" id="SSF56784">
    <property type="entry name" value="HAD-like"/>
    <property type="match status" value="1"/>
</dbReference>
<keyword evidence="2" id="KW-1185">Reference proteome</keyword>
<dbReference type="InterPro" id="IPR006379">
    <property type="entry name" value="HAD-SF_hydro_IIB"/>
</dbReference>
<dbReference type="Gene3D" id="3.40.50.1000">
    <property type="entry name" value="HAD superfamily/HAD-like"/>
    <property type="match status" value="1"/>
</dbReference>
<dbReference type="GO" id="GO:0016791">
    <property type="term" value="F:phosphatase activity"/>
    <property type="evidence" value="ECO:0007669"/>
    <property type="project" value="TreeGrafter"/>
</dbReference>
<dbReference type="CDD" id="cd07516">
    <property type="entry name" value="HAD_Pase"/>
    <property type="match status" value="1"/>
</dbReference>
<proteinExistence type="predicted"/>
<dbReference type="EMBL" id="CP002454">
    <property type="protein sequence ID" value="ADV66894.1"/>
    <property type="molecule type" value="Genomic_DNA"/>
</dbReference>